<feature type="transmembrane region" description="Helical" evidence="1">
    <location>
        <begin position="14"/>
        <end position="34"/>
    </location>
</feature>
<accession>A0A6N8G372</accession>
<dbReference type="RefSeq" id="WP_155707511.1">
    <property type="nucleotide sequence ID" value="NZ_CAWPEY010000096.1"/>
</dbReference>
<comment type="caution">
    <text evidence="2">The sequence shown here is derived from an EMBL/GenBank/DDBJ whole genome shotgun (WGS) entry which is preliminary data.</text>
</comment>
<sequence>MKIAQLSFQQFPKIIASGLTTVATITALTTAMLFNAQAQIPSGVYEVQANGQIFDCALNNCGINRNVMPTPRTIG</sequence>
<keyword evidence="1" id="KW-0812">Transmembrane</keyword>
<keyword evidence="1" id="KW-0472">Membrane</keyword>
<reference evidence="2 3" key="1">
    <citation type="journal article" date="2019" name="Front. Microbiol.">
        <title>Genomic Features for Desiccation Tolerance and Sugar Biosynthesis in the Extremophile Gloeocapsopsis sp. UTEX B3054.</title>
        <authorList>
            <person name="Urrejola C."/>
            <person name="Alcorta J."/>
            <person name="Salas L."/>
            <person name="Vasquez M."/>
            <person name="Polz M.F."/>
            <person name="Vicuna R."/>
            <person name="Diez B."/>
        </authorList>
    </citation>
    <scope>NUCLEOTIDE SEQUENCE [LARGE SCALE GENOMIC DNA]</scope>
    <source>
        <strain evidence="2 3">1H9</strain>
    </source>
</reference>
<keyword evidence="3" id="KW-1185">Reference proteome</keyword>
<evidence type="ECO:0000256" key="1">
    <source>
        <dbReference type="SAM" id="Phobius"/>
    </source>
</evidence>
<dbReference type="Proteomes" id="UP000441797">
    <property type="component" value="Unassembled WGS sequence"/>
</dbReference>
<organism evidence="2 3">
    <name type="scientific">Gloeocapsopsis dulcis AAB1 = 1H9</name>
    <dbReference type="NCBI Taxonomy" id="1433147"/>
    <lineage>
        <taxon>Bacteria</taxon>
        <taxon>Bacillati</taxon>
        <taxon>Cyanobacteriota</taxon>
        <taxon>Cyanophyceae</taxon>
        <taxon>Oscillatoriophycideae</taxon>
        <taxon>Chroococcales</taxon>
        <taxon>Chroococcaceae</taxon>
        <taxon>Gloeocapsopsis</taxon>
        <taxon>Gloeocapsopsis dulcis</taxon>
    </lineage>
</organism>
<dbReference type="AlphaFoldDB" id="A0A6N8G372"/>
<evidence type="ECO:0000313" key="2">
    <source>
        <dbReference type="EMBL" id="MUL39489.1"/>
    </source>
</evidence>
<protein>
    <submittedName>
        <fullName evidence="2">Uncharacterized protein</fullName>
    </submittedName>
</protein>
<keyword evidence="1" id="KW-1133">Transmembrane helix</keyword>
<proteinExistence type="predicted"/>
<name>A0A6N8G372_9CHRO</name>
<dbReference type="EMBL" id="NAPY01000087">
    <property type="protein sequence ID" value="MUL39489.1"/>
    <property type="molecule type" value="Genomic_DNA"/>
</dbReference>
<evidence type="ECO:0000313" key="3">
    <source>
        <dbReference type="Proteomes" id="UP000441797"/>
    </source>
</evidence>
<gene>
    <name evidence="2" type="ORF">BWI75_25275</name>
</gene>